<protein>
    <submittedName>
        <fullName evidence="5">Ig-like domain-containing protein</fullName>
    </submittedName>
</protein>
<dbReference type="Pfam" id="PF17963">
    <property type="entry name" value="Big_9"/>
    <property type="match status" value="1"/>
</dbReference>
<reference evidence="5 6" key="1">
    <citation type="journal article" date="2018" name="Sci. Rep.">
        <title>Genome Features and Biochemical Characteristics of a Robust, Fast Growing and Naturally Transformable Cyanobacterium Synechococcus elongatus PCC 11801 Isolated from India.</title>
        <authorList>
            <person name="Jaiswal D."/>
            <person name="Sengupta A."/>
            <person name="Sohoni S."/>
            <person name="Sengupta S."/>
            <person name="Phadnavis A.G."/>
            <person name="Pakrasi H.B."/>
            <person name="Wangikar P.P."/>
        </authorList>
    </citation>
    <scope>NUCLEOTIDE SEQUENCE [LARGE SCALE GENOMIC DNA]</scope>
    <source>
        <strain evidence="5 6">PCC 11801</strain>
    </source>
</reference>
<dbReference type="EMBL" id="CP030139">
    <property type="protein sequence ID" value="WVS92298.1"/>
    <property type="molecule type" value="Genomic_DNA"/>
</dbReference>
<name>A0AAQ3MDG0_SYNEL</name>
<feature type="domain" description="DUF4114" evidence="2">
    <location>
        <begin position="3431"/>
        <end position="3493"/>
    </location>
</feature>
<feature type="region of interest" description="Disordered" evidence="1">
    <location>
        <begin position="329"/>
        <end position="348"/>
    </location>
</feature>
<feature type="domain" description="DUF4114" evidence="2">
    <location>
        <begin position="3597"/>
        <end position="3649"/>
    </location>
</feature>
<feature type="domain" description="Bacterial Ig-like" evidence="4">
    <location>
        <begin position="520"/>
        <end position="617"/>
    </location>
</feature>
<dbReference type="InterPro" id="IPR044016">
    <property type="entry name" value="Big_13"/>
</dbReference>
<dbReference type="Pfam" id="PF19077">
    <property type="entry name" value="Big_13"/>
    <property type="match status" value="7"/>
</dbReference>
<evidence type="ECO:0000256" key="1">
    <source>
        <dbReference type="SAM" id="MobiDB-lite"/>
    </source>
</evidence>
<dbReference type="PROSITE" id="PS00018">
    <property type="entry name" value="EF_HAND_1"/>
    <property type="match status" value="1"/>
</dbReference>
<evidence type="ECO:0000313" key="5">
    <source>
        <dbReference type="EMBL" id="WVS92298.1"/>
    </source>
</evidence>
<organism evidence="5 6">
    <name type="scientific">Synechococcus elongatus PCC 11801</name>
    <dbReference type="NCBI Taxonomy" id="2219813"/>
    <lineage>
        <taxon>Bacteria</taxon>
        <taxon>Bacillati</taxon>
        <taxon>Cyanobacteriota</taxon>
        <taxon>Cyanophyceae</taxon>
        <taxon>Synechococcales</taxon>
        <taxon>Synechococcaceae</taxon>
        <taxon>Synechococcus</taxon>
    </lineage>
</organism>
<feature type="domain" description="Bacterial Ig-like" evidence="3">
    <location>
        <begin position="1148"/>
        <end position="1236"/>
    </location>
</feature>
<proteinExistence type="predicted"/>
<dbReference type="Proteomes" id="UP000267249">
    <property type="component" value="Chromosome"/>
</dbReference>
<feature type="domain" description="Bacterial Ig-like" evidence="3">
    <location>
        <begin position="2409"/>
        <end position="2504"/>
    </location>
</feature>
<feature type="domain" description="Bacterial Ig-like" evidence="3">
    <location>
        <begin position="2515"/>
        <end position="2607"/>
    </location>
</feature>
<feature type="domain" description="DUF4114" evidence="2">
    <location>
        <begin position="3245"/>
        <end position="3326"/>
    </location>
</feature>
<feature type="domain" description="Bacterial Ig-like" evidence="3">
    <location>
        <begin position="736"/>
        <end position="824"/>
    </location>
</feature>
<feature type="domain" description="Bacterial Ig-like" evidence="4">
    <location>
        <begin position="2711"/>
        <end position="2804"/>
    </location>
</feature>
<dbReference type="NCBIfam" id="NF012196">
    <property type="entry name" value="Ig_like_ice"/>
    <property type="match status" value="12"/>
</dbReference>
<dbReference type="InterPro" id="IPR018247">
    <property type="entry name" value="EF_Hand_1_Ca_BS"/>
</dbReference>
<feature type="domain" description="Bacterial Ig-like" evidence="3">
    <location>
        <begin position="1560"/>
        <end position="1648"/>
    </location>
</feature>
<dbReference type="Pfam" id="PF19078">
    <property type="entry name" value="Big_12"/>
    <property type="match status" value="2"/>
</dbReference>
<gene>
    <name evidence="5" type="ORF">DOP62_13475</name>
</gene>
<evidence type="ECO:0000259" key="2">
    <source>
        <dbReference type="Pfam" id="PF13448"/>
    </source>
</evidence>
<dbReference type="InterPro" id="IPR044048">
    <property type="entry name" value="Big_12"/>
</dbReference>
<dbReference type="InterPro" id="IPR049826">
    <property type="entry name" value="Ig-like_ice"/>
</dbReference>
<accession>A0AAQ3MDG0</accession>
<sequence length="3652" mass="371441">MSTAVSLFTYEELSSTQVELLTPLQLLVQEQLSTWFNQEDYLTQLAIPFSATAGTESWIANAEVLRQSILDGSYSIRLEVRSGADLNGALGAYSATDTTGQPTVYLNGDWLASASAAQIQAVLLEEIGHDFDNRLNNGVDSLGDEGEIFANLVQGNEFNLAALQQSADQAQINLDGQAISIEQSAPTIDVGGVFLNFNGPQLQSGTALQAGAVYKYTNIATVGGVQINALITVASISAGTTLTNIDTDAGVNYTVGSQTFNGTNFWSPTITTTGAGGNVSFRVEFQNNADNSPIILTNLYNNSIDLDGSEFVEYGGFSQYQVSNITGLPRTRTAGTTSTSSGTNTNLTTPTEIAAAAGTGGQVRFVNTPQTTYSNSATGLILNDEGRVQTLFDSASSFTITLGINGAATNRQFGSVFAFIPFASTPTTVTTPTVNSQITNDTTPTITGTVGNTVLGGSEPFTVVVNGVTYDRNNASLTINGLTWSLTIPNGNALVQNTYNVTVTRNNVLVDQTAGELIIDTTAPTVTITDDEPGTGNIAGGDIVYTFTFNEAVTGFTADDITVANGTKGTFTAVSPTEYTLVVTPDAGFEGNITVDVAAGVAIDAAGNPNTAATQSVQPVDTDVPVPTITVDAVTADNVINAAEAGGTVAITGTVGGEFNTGDTVTLTINGKTFTGNVDANGDFSIDVPGSDLVDDPDLTIAASVATTDAAGNPGSASDNQTYTVDADVPVVTIDSISEDSGAAGDFVTNDNTLVFNGTTEANSTVVISLDGVEIGTVTANGAGEWTLDYTGTPLVDGDYQLSVTATNPAGNSASATQAITVDTDVPVPTITVDAVTADNVINAAEAGGTVAITGTVGGEFNTGDTVTLTINGKTFTGNVDANGDFSIDVPGSDLVDDPDLTIAASVATTDAAGNPGSASDNQTYTVDADVPVPTITVDAVTADNVINAAEAGGTVAITGTVGGEFNTGDTVTLTINGKTFTGNVDANGDFSIDVPGSDLVDDPDLTIAASVATTDAAGNPGSASDNQTYTVDADVPVPTITVDAVTADNVINAAEAGGTVAITGTVGGEFNTGDTVTLTINGKTFTGNVDANGDFSIDVPGSDLVNDPDLTIAASVATTDAAGNPGSASDNQTYTVDADVPVVTIDSISEDSGAAGDFVTNDNTLVFNGTTEANSTVVISLDGVEIGTVTANGAGEWTLDYTGTPLVDGDYQLSVTATNPAGNSASATQAITVDTDVPVPTITVDAVTADNVINAAEAGGTVAITGTVGGEFNTGDTVTLTINGKTFTGNVDANGDFSIDVPGSDLVDDPDLTIAASVATTDAAGNPGSASDNQTYTVDADVPVPTITVDAVTADNVINAAEAGGTVAITGTVGGEFNTGDTVTLTINGKTFTGNVDANGDFSIDVPGSDLVDDPDLTIAASVATTDAAGNPGSASDNQTYTVDADVPVPTITVDAVTADNVINAAEAGGTVAITGTVGGEFNTGDTVTLTINGKTFTGNVDANGDFSIDVPGSDLVNDPDLTIAASVATTDAAGNPGSASDNQTYTVDADVPVVTIDSISEDSGAAGDFVTNDNTLVFNGTTEANSTVVISLDGVEIGTVTANGAGEWTLDYTGTPLVDGDYQLSVTATNPAGNSASATQAITVDTDVPVPTITVDAVTADNVINAAEAGGTVAITGTVGGEFNTGDTVTLTINGKTFTGNVDANGDFSIDVPGSDLVDDPDLTIAASVATTDAAGNPGSASDNQTYTVDADVPVPTITVDAVTADNVINAAEAGGTVAITGTVGGEFNTGDTVTLTINGKTFTGNVDANGDFSIDVPGSDLVDDPDLTIAASVATTDAAGNPGSASDNQTYTVDADVPVPTITVDAVTADNVINAAEAGGTVAITGTVGGEFNTGDTVTLTINGKTFTGNVDANGDFSIDVPGSDLVNDPDLTIAASVATTDAAGNPGSASDNQTYTVDADVPVVTIDSISEDSGAAGDFVTNDNTLVFNGTTEANSTVVISLDGVEIGTVTANGAGEWTLDYTGTPLVDGDYQLSVTATNPAGNSASATQAITVDTDVPVPTITVDAVTADNVINAAEAGGTVAITGTVGGEFNTGDTVTLTINGKTFTGNVDANGDFSIDVPGSDLVNDPDLTIAASVATTDAAGNPSSASDNQTYTVDATAPGAPVVSITEDANDDGFISAAELTGNVDVEVALPKDAVAGDTLTVRDGVNPDQVITLDADDITAGSVTVSFPTPNDGETIAVTAFITDAAANQGADGTDSAQLNLDAPQVGALDITTPTDTGADDLITGNGNPVLTFTGEPDLTITLEGPDGQMVDSAAYTVIETPGTNPGDPSTYRVTLLDADPSTNGVQPFGDFLNGSPTNNPDNTGDGIYTLVATDQAGNSTNVDEFVIDTTAPNIAITAITNDSGTPGDFITNDQTLIYVGTADANARVTLTLTDSNSNTVFITTTTADGNGNWTIDRTANETLAGGTYTLTASTTDLVGNTTTDTQSITVETTAPGIAITGISTDSGVPSDFITNDQTLVIAGTWTNLPTNTLAVTFNGTTYTLGQSPQLTVNGNNWTLNLSSITTPPGNYTITAVTTDLASNTSQATQNVTIDTTAPSASITLTSNITADDVINAVEAGQLIPITGTVGGDVKAGDIVTLTINDQTFTGAVANGGFSINVLGSALVADADRTIQASVTTTDLAGNSTTATDTESYILDTVIPTLNISAADTNLSAGGSTTLTFTFSEIPVGFTSADVVVAGGTLSNFSPTANPLIFTATFTQSGNATPSISVANNSYTDAAGNGGTGDSLSLGADTAAPELGDDLDVTDPTDSAADDLLTNNSNPVLTFTGEPGLVITLIGPAGTVLLGGSYRVTEKPGANPGDPSLYTVTLLDADLTTVGNQPFGDFFNGVATGNPDNTSDGLYTIVATDAVGSSTAVGQFEIDTLAPESATGLDLIDSSDTGVSNTDNITQDTTPTFDVFLPNTAKTGDIVNLLDGLGNVIGTGIVSSNGQPSIRITTQELQEGVYNIEAQITDQAGNVGLVGAAQLTITVNLSAEDDLASVPPGEAIVIDVLANDRGSGIRITSFTQPQNGTVAIDDNGTPNDFSDDQLIYTANPNATPFALGSPQQGLLQIAGQGLTDSFTYTVIDVNGETRTATVNVALTPEQPRLKFTLNQARGEFNNEVVAFRVDDSQGAINGVLPGTPGYLQAILDQVNRGAGEVIFSGLGELTRLEGGALLFGEPLTRISDTFRPDQPLGFLLVQNNTLDVVAEELRAGNLTTKVFFGQNAANGGNAYVLDQMQSNKILLRWEDGGTANIEDFDFNDLEFTVELTNDPVPLGARTQGALQAEIIDFRSESANLAAVVDGKIQIGFQIQSEAANLNRFAFYEVIDEAGTIRIQGTNQTVRPGDANYAEVALAQQIELISDGQRLAAEVDAGKMYAPFLISESDNGVEYYFAYANANPDKIDHVRLLADNTFAFEDQLNGGDRDFDDFIIKVEQPSRFNEFIDLTGFDGQQVRVDFSEIVSDAGFSNSVGFYAVADRLGRIRDPLSGELISPNDPGYAALAQQNAVSGLIIDNSSGSQSITLSGGELYAPFLNVVESPELSRTYFSFLGANPDKADHILVSESDRLFRFEDTFGSGDADFNDLQFRISLTAI</sequence>
<evidence type="ECO:0000259" key="3">
    <source>
        <dbReference type="Pfam" id="PF19077"/>
    </source>
</evidence>
<dbReference type="InterPro" id="IPR025193">
    <property type="entry name" value="DUF4114"/>
</dbReference>
<dbReference type="Gene3D" id="2.60.40.10">
    <property type="entry name" value="Immunoglobulins"/>
    <property type="match status" value="19"/>
</dbReference>
<dbReference type="Pfam" id="PF13448">
    <property type="entry name" value="DUF4114"/>
    <property type="match status" value="3"/>
</dbReference>
<evidence type="ECO:0000313" key="6">
    <source>
        <dbReference type="Proteomes" id="UP000267249"/>
    </source>
</evidence>
<feature type="domain" description="Bacterial Ig-like" evidence="3">
    <location>
        <begin position="1972"/>
        <end position="2060"/>
    </location>
</feature>
<dbReference type="NCBIfam" id="NF033510">
    <property type="entry name" value="Ca_tandemer"/>
    <property type="match status" value="17"/>
</dbReference>
<evidence type="ECO:0000259" key="4">
    <source>
        <dbReference type="Pfam" id="PF19078"/>
    </source>
</evidence>
<feature type="domain" description="Bacterial Ig-like" evidence="3">
    <location>
        <begin position="2947"/>
        <end position="3044"/>
    </location>
</feature>
<dbReference type="InterPro" id="IPR013783">
    <property type="entry name" value="Ig-like_fold"/>
</dbReference>